<comment type="caution">
    <text evidence="4">The sequence shown here is derived from an EMBL/GenBank/DDBJ whole genome shotgun (WGS) entry which is preliminary data.</text>
</comment>
<feature type="domain" description="Guanylate cyclase" evidence="3">
    <location>
        <begin position="1371"/>
        <end position="1503"/>
    </location>
</feature>
<gene>
    <name evidence="4" type="ORF">TRFO_37263</name>
</gene>
<dbReference type="InterPro" id="IPR001054">
    <property type="entry name" value="A/G_cyclase"/>
</dbReference>
<dbReference type="GO" id="GO:0008074">
    <property type="term" value="C:guanylate cyclase complex, soluble"/>
    <property type="evidence" value="ECO:0007669"/>
    <property type="project" value="TreeGrafter"/>
</dbReference>
<dbReference type="GO" id="GO:0070482">
    <property type="term" value="P:response to oxygen levels"/>
    <property type="evidence" value="ECO:0007669"/>
    <property type="project" value="TreeGrafter"/>
</dbReference>
<organism evidence="4 5">
    <name type="scientific">Tritrichomonas foetus</name>
    <dbReference type="NCBI Taxonomy" id="1144522"/>
    <lineage>
        <taxon>Eukaryota</taxon>
        <taxon>Metamonada</taxon>
        <taxon>Parabasalia</taxon>
        <taxon>Tritrichomonadida</taxon>
        <taxon>Tritrichomonadidae</taxon>
        <taxon>Tritrichomonas</taxon>
    </lineage>
</organism>
<feature type="transmembrane region" description="Helical" evidence="2">
    <location>
        <begin position="851"/>
        <end position="871"/>
    </location>
</feature>
<sequence>MSKSASISSYSEPNSRSSEQHVKLISSSIVEKLRNQIFELFFYIHSNAPPLIGFTQCCQVYYFYSIFAFSVLPQSEVLWPEISLVNKILKYFHAIFVFSPMGANERTILTICIIMLVPYAAFLIFFIIGFIFFTHQAKLPDVLKYLSSFYMIVSPIYLNILTSLTAQFVNSLILNGSNSINITMIVVLPVIVIFSNIVNYFYVFPILCFRPRVLLFYTPENELIYHFSIIIYVFLSVCGKSVPIAGFFGIIPLLLAICVFYFPFSVILPNSFKYHLPILITSLISLIICTVLNFQRIALPSYGPLLFLLFYVVVVFVYSRIHEAVLYKASKKLDALEDGITKNFFQYATLFRYSAELNHINFRNWRIFQIGISEFSHSRLFWITFARFVSYYTGEKNYLEQCLEQIARSGKGKVVTLFYRFQITFLGKSRDIQLNYNLRRQLTKLHNKSAKCRSIMRYIWERVICNDFKYINNIAISYSSNLEKLNQLYSHILLTYSHNHFVVKSYAYFLRDVMGSLDECKIWFHLEQELKSGSKITKEPAQIVSKKVMGKLLNDNSNENPTAVVSSSGKPELTQQTMKSDNSETEVQISQIESMIQSVRMPSMRYMTFLMIFIFSILMSAFIIIPFSLSYSHSKNDALAFQAIVQSNTLTTTIIQTNLMNLFYIIRALQYNLDEEFIYPSLVKTLQNMKIPLDLWPNGWTNNTSDLDVLFTTLQEMKNRVSDYNALLFNVAQNSDYYKSIVEPYYLCENEFYVYEINYEEINGGTYLIPSIISTYNLSIESLYTIYVSICYEVTSIDYNYNFFSSVIHSTNFMSFFYNFNNLFDHLTSYCRRILNQSLTDRQNLSSLMKIIQIILTIIAILISILSWLIFLRLFNRDAMKIYRIFHYVPKNVISEVINRFSPKNNDDEKYQEISGSMLHALRILVTPISNMKASYKSYIRFFLTFLIDLIIVVNCVVQLYLQDQMIDRPFKSTPMMFQSAQLHNSMGLILWDLMNIATADYLDGFNVEGFTDHAYNILYDLPFILDEFRYGEKEGVYSGLFNVDSGFATSFSQALCDNLSPNMNNVFYCQNYETSLAFLMKMCRTILEVGAEFGVSFRSPAEAGYTWLFHNSYQNFILPTESYLLSTFDDKISQYKRNIFLVCLACVISIFILGIIIVVLTRNLAIPVYNSLRLLLFIDPTIILNSKPIMKILSNDFSEFKAEHVNSVNNFEALIGRLPDSIIITNNQGIISGFNTPAKELFSIDEHHLGKSITSIINDLSFTNLIEGVLQEKFHPSFDTVLKLNDKKLQIKLLTVLHTGEKTKATTTINCIAFFCFYIVDLTNEYSLNEELKKESLKCKNLIGSYLPKQIVKQYNNSKGNVFFVANSGAVAFIDICDFQAFRETHSPHEVKKVIHTFVDELDKILLRYPTMARLKVVGDCYAVVDGIFESISQPQIQAVNAISFCLDVIKELPILYVSSKLSIKLKAGVDVGGPISAGVFGQIRQSFEIFGNPVVTALAMEETGDPMSVHVTENVYDMVFMRSFMIRENANIEVQGKTVKTFNILGYAKS</sequence>
<keyword evidence="5" id="KW-1185">Reference proteome</keyword>
<keyword evidence="2" id="KW-0812">Transmembrane</keyword>
<evidence type="ECO:0000259" key="3">
    <source>
        <dbReference type="PROSITE" id="PS50125"/>
    </source>
</evidence>
<proteinExistence type="predicted"/>
<keyword evidence="2" id="KW-1133">Transmembrane helix</keyword>
<dbReference type="PANTHER" id="PTHR45655">
    <property type="entry name" value="GUANYLATE CYCLASE SOLUBLE SUBUNIT BETA-2"/>
    <property type="match status" value="1"/>
</dbReference>
<dbReference type="Pfam" id="PF00211">
    <property type="entry name" value="Guanylate_cyc"/>
    <property type="match status" value="1"/>
</dbReference>
<feature type="transmembrane region" description="Helical" evidence="2">
    <location>
        <begin position="145"/>
        <end position="169"/>
    </location>
</feature>
<dbReference type="GO" id="GO:0004383">
    <property type="term" value="F:guanylate cyclase activity"/>
    <property type="evidence" value="ECO:0007669"/>
    <property type="project" value="TreeGrafter"/>
</dbReference>
<dbReference type="PANTHER" id="PTHR45655:SF13">
    <property type="entry name" value="SOLUBLE GUANYLATE CYCLASE GCY-32-RELATED"/>
    <property type="match status" value="1"/>
</dbReference>
<dbReference type="GeneID" id="94846026"/>
<reference evidence="4" key="1">
    <citation type="submission" date="2016-10" db="EMBL/GenBank/DDBJ databases">
        <authorList>
            <person name="Benchimol M."/>
            <person name="Almeida L.G."/>
            <person name="Vasconcelos A.T."/>
            <person name="Perreira-Neves A."/>
            <person name="Rosa I.A."/>
            <person name="Tasca T."/>
            <person name="Bogo M.R."/>
            <person name="de Souza W."/>
        </authorList>
    </citation>
    <scope>NUCLEOTIDE SEQUENCE [LARGE SCALE GENOMIC DNA]</scope>
    <source>
        <strain evidence="4">K</strain>
    </source>
</reference>
<feature type="transmembrane region" description="Helical" evidence="2">
    <location>
        <begin position="108"/>
        <end position="133"/>
    </location>
</feature>
<protein>
    <recommendedName>
        <fullName evidence="3">Guanylate cyclase domain-containing protein</fullName>
    </recommendedName>
</protein>
<dbReference type="Gene3D" id="3.30.70.1230">
    <property type="entry name" value="Nucleotide cyclase"/>
    <property type="match status" value="1"/>
</dbReference>
<feature type="transmembrane region" description="Helical" evidence="2">
    <location>
        <begin position="606"/>
        <end position="629"/>
    </location>
</feature>
<feature type="transmembrane region" description="Helical" evidence="2">
    <location>
        <begin position="246"/>
        <end position="268"/>
    </location>
</feature>
<evidence type="ECO:0000313" key="5">
    <source>
        <dbReference type="Proteomes" id="UP000179807"/>
    </source>
</evidence>
<name>A0A1J4JGH4_9EUKA</name>
<dbReference type="GO" id="GO:0019934">
    <property type="term" value="P:cGMP-mediated signaling"/>
    <property type="evidence" value="ECO:0007669"/>
    <property type="project" value="TreeGrafter"/>
</dbReference>
<feature type="transmembrane region" description="Helical" evidence="2">
    <location>
        <begin position="1140"/>
        <end position="1161"/>
    </location>
</feature>
<dbReference type="SMART" id="SM00044">
    <property type="entry name" value="CYCc"/>
    <property type="match status" value="1"/>
</dbReference>
<evidence type="ECO:0000256" key="1">
    <source>
        <dbReference type="SAM" id="MobiDB-lite"/>
    </source>
</evidence>
<feature type="transmembrane region" description="Helical" evidence="2">
    <location>
        <begin position="939"/>
        <end position="962"/>
    </location>
</feature>
<feature type="transmembrane region" description="Helical" evidence="2">
    <location>
        <begin position="223"/>
        <end position="239"/>
    </location>
</feature>
<dbReference type="Proteomes" id="UP000179807">
    <property type="component" value="Unassembled WGS sequence"/>
</dbReference>
<dbReference type="SUPFAM" id="SSF55073">
    <property type="entry name" value="Nucleotide cyclase"/>
    <property type="match status" value="1"/>
</dbReference>
<keyword evidence="2" id="KW-0472">Membrane</keyword>
<accession>A0A1J4JGH4</accession>
<dbReference type="RefSeq" id="XP_068349694.1">
    <property type="nucleotide sequence ID" value="XM_068511322.1"/>
</dbReference>
<evidence type="ECO:0000256" key="2">
    <source>
        <dbReference type="SAM" id="Phobius"/>
    </source>
</evidence>
<dbReference type="EMBL" id="MLAK01001169">
    <property type="protein sequence ID" value="OHS96557.1"/>
    <property type="molecule type" value="Genomic_DNA"/>
</dbReference>
<feature type="transmembrane region" description="Helical" evidence="2">
    <location>
        <begin position="274"/>
        <end position="294"/>
    </location>
</feature>
<feature type="transmembrane region" description="Helical" evidence="2">
    <location>
        <begin position="301"/>
        <end position="321"/>
    </location>
</feature>
<dbReference type="Gene3D" id="3.30.450.20">
    <property type="entry name" value="PAS domain"/>
    <property type="match status" value="1"/>
</dbReference>
<evidence type="ECO:0000313" key="4">
    <source>
        <dbReference type="EMBL" id="OHS96557.1"/>
    </source>
</evidence>
<feature type="transmembrane region" description="Helical" evidence="2">
    <location>
        <begin position="181"/>
        <end position="203"/>
    </location>
</feature>
<dbReference type="InterPro" id="IPR029787">
    <property type="entry name" value="Nucleotide_cyclase"/>
</dbReference>
<dbReference type="PROSITE" id="PS50125">
    <property type="entry name" value="GUANYLATE_CYCLASE_2"/>
    <property type="match status" value="1"/>
</dbReference>
<dbReference type="OrthoDB" id="1890790at2759"/>
<feature type="region of interest" description="Disordered" evidence="1">
    <location>
        <begin position="555"/>
        <end position="580"/>
    </location>
</feature>
<dbReference type="CDD" id="cd07302">
    <property type="entry name" value="CHD"/>
    <property type="match status" value="1"/>
</dbReference>
<dbReference type="VEuPathDB" id="TrichDB:TRFO_37263"/>